<proteinExistence type="predicted"/>
<sequence length="75" mass="8672">MRVTTSTNLVFDDSDPRCFVKLETGQHGKHYAFVQCVDGNTGEKSRYWGIWCHQEQEAAMKEILNWGGKWPNLPK</sequence>
<reference evidence="2" key="1">
    <citation type="journal article" date="2019" name="Int. J. Syst. Evol. Microbiol.">
        <title>The Global Catalogue of Microorganisms (GCM) 10K type strain sequencing project: providing services to taxonomists for standard genome sequencing and annotation.</title>
        <authorList>
            <consortium name="The Broad Institute Genomics Platform"/>
            <consortium name="The Broad Institute Genome Sequencing Center for Infectious Disease"/>
            <person name="Wu L."/>
            <person name="Ma J."/>
        </authorList>
    </citation>
    <scope>NUCLEOTIDE SEQUENCE [LARGE SCALE GENOMIC DNA]</scope>
    <source>
        <strain evidence="2">NBRC 100033</strain>
    </source>
</reference>
<evidence type="ECO:0000313" key="2">
    <source>
        <dbReference type="Proteomes" id="UP001156682"/>
    </source>
</evidence>
<protein>
    <submittedName>
        <fullName evidence="1">Uncharacterized protein</fullName>
    </submittedName>
</protein>
<comment type="caution">
    <text evidence="1">The sequence shown here is derived from an EMBL/GenBank/DDBJ whole genome shotgun (WGS) entry which is preliminary data.</text>
</comment>
<evidence type="ECO:0000313" key="1">
    <source>
        <dbReference type="EMBL" id="GLR62571.1"/>
    </source>
</evidence>
<dbReference type="RefSeq" id="WP_027851588.1">
    <property type="nucleotide sequence ID" value="NZ_BSOR01000001.1"/>
</dbReference>
<dbReference type="Proteomes" id="UP001156682">
    <property type="component" value="Unassembled WGS sequence"/>
</dbReference>
<accession>A0ABQ5ZQZ8</accession>
<name>A0ABQ5ZQZ8_9GAMM</name>
<gene>
    <name evidence="1" type="ORF">GCM10007878_00060</name>
</gene>
<dbReference type="EMBL" id="BSOR01000001">
    <property type="protein sequence ID" value="GLR62571.1"/>
    <property type="molecule type" value="Genomic_DNA"/>
</dbReference>
<keyword evidence="2" id="KW-1185">Reference proteome</keyword>
<organism evidence="1 2">
    <name type="scientific">Marinospirillum insulare</name>
    <dbReference type="NCBI Taxonomy" id="217169"/>
    <lineage>
        <taxon>Bacteria</taxon>
        <taxon>Pseudomonadati</taxon>
        <taxon>Pseudomonadota</taxon>
        <taxon>Gammaproteobacteria</taxon>
        <taxon>Oceanospirillales</taxon>
        <taxon>Oceanospirillaceae</taxon>
        <taxon>Marinospirillum</taxon>
    </lineage>
</organism>